<dbReference type="OrthoDB" id="2080253at2"/>
<dbReference type="Proteomes" id="UP000468766">
    <property type="component" value="Unassembled WGS sequence"/>
</dbReference>
<comment type="caution">
    <text evidence="6">The sequence shown here is derived from an EMBL/GenBank/DDBJ whole genome shotgun (WGS) entry which is preliminary data.</text>
</comment>
<keyword evidence="2 5" id="KW-0812">Transmembrane</keyword>
<dbReference type="GO" id="GO:0009403">
    <property type="term" value="P:toxin biosynthetic process"/>
    <property type="evidence" value="ECO:0007669"/>
    <property type="project" value="InterPro"/>
</dbReference>
<comment type="subcellular location">
    <subcellularLocation>
        <location evidence="1">Membrane</location>
        <topology evidence="1">Multi-pass membrane protein</topology>
    </subcellularLocation>
</comment>
<evidence type="ECO:0000256" key="2">
    <source>
        <dbReference type="ARBA" id="ARBA00022692"/>
    </source>
</evidence>
<dbReference type="GO" id="GO:0016020">
    <property type="term" value="C:membrane"/>
    <property type="evidence" value="ECO:0007669"/>
    <property type="project" value="UniProtKB-SubCell"/>
</dbReference>
<feature type="transmembrane region" description="Helical" evidence="5">
    <location>
        <begin position="24"/>
        <end position="45"/>
    </location>
</feature>
<accession>A0A6I0EUK2</accession>
<evidence type="ECO:0000256" key="3">
    <source>
        <dbReference type="ARBA" id="ARBA00022989"/>
    </source>
</evidence>
<dbReference type="AlphaFoldDB" id="A0A6I0EUK2"/>
<name>A0A6I0EUK2_9FIRM</name>
<keyword evidence="4 5" id="KW-0472">Membrane</keyword>
<keyword evidence="3 5" id="KW-1133">Transmembrane helix</keyword>
<protein>
    <submittedName>
        <fullName evidence="6">CvpA family protein</fullName>
    </submittedName>
</protein>
<sequence>MNALDIIVLLIIAYAFYRGFRRGLLSALLGGGALIFGFFLASTSYRLVANWLDRWLGTVEWLQTYMSNKLSLAMPSAQVSIDVVPSLNMAMILQDLPLPQFYLAEMARQLQDLTITVPVNVETLTDLVYHYLASSLWNGFVFIMLFLLLTNLAKIASKAWIGWRGEGLIGRSDQLLGGLLLGSATTLLLILVLSWFYGGSIEGASPLRVETEPLRASSLLMPYMFASKDWIIELYGGFTFYK</sequence>
<dbReference type="Pfam" id="PF02674">
    <property type="entry name" value="Colicin_V"/>
    <property type="match status" value="1"/>
</dbReference>
<organism evidence="6 7">
    <name type="scientific">Heliorestis acidaminivorans</name>
    <dbReference type="NCBI Taxonomy" id="553427"/>
    <lineage>
        <taxon>Bacteria</taxon>
        <taxon>Bacillati</taxon>
        <taxon>Bacillota</taxon>
        <taxon>Clostridia</taxon>
        <taxon>Eubacteriales</taxon>
        <taxon>Heliobacteriaceae</taxon>
        <taxon>Heliorestis</taxon>
    </lineage>
</organism>
<keyword evidence="7" id="KW-1185">Reference proteome</keyword>
<dbReference type="EMBL" id="WBXO01000002">
    <property type="protein sequence ID" value="KAB2953874.1"/>
    <property type="molecule type" value="Genomic_DNA"/>
</dbReference>
<feature type="transmembrane region" description="Helical" evidence="5">
    <location>
        <begin position="128"/>
        <end position="153"/>
    </location>
</feature>
<evidence type="ECO:0000256" key="1">
    <source>
        <dbReference type="ARBA" id="ARBA00004141"/>
    </source>
</evidence>
<feature type="transmembrane region" description="Helical" evidence="5">
    <location>
        <begin position="174"/>
        <end position="197"/>
    </location>
</feature>
<gene>
    <name evidence="6" type="ORF">F9B85_04495</name>
</gene>
<evidence type="ECO:0000313" key="7">
    <source>
        <dbReference type="Proteomes" id="UP000468766"/>
    </source>
</evidence>
<reference evidence="6 7" key="1">
    <citation type="submission" date="2019-10" db="EMBL/GenBank/DDBJ databases">
        <title>Whole-genome sequence of the extremophile Heliorestis acidaminivorans DSM 24790.</title>
        <authorList>
            <person name="Kyndt J.A."/>
            <person name="Meyer T.E."/>
        </authorList>
    </citation>
    <scope>NUCLEOTIDE SEQUENCE [LARGE SCALE GENOMIC DNA]</scope>
    <source>
        <strain evidence="6 7">DSM 24790</strain>
    </source>
</reference>
<evidence type="ECO:0000313" key="6">
    <source>
        <dbReference type="EMBL" id="KAB2953874.1"/>
    </source>
</evidence>
<evidence type="ECO:0000256" key="4">
    <source>
        <dbReference type="ARBA" id="ARBA00023136"/>
    </source>
</evidence>
<dbReference type="InterPro" id="IPR003825">
    <property type="entry name" value="Colicin-V_CvpA"/>
</dbReference>
<evidence type="ECO:0000256" key="5">
    <source>
        <dbReference type="SAM" id="Phobius"/>
    </source>
</evidence>
<proteinExistence type="predicted"/>
<dbReference type="RefSeq" id="WP_151618939.1">
    <property type="nucleotide sequence ID" value="NZ_WBXO01000002.1"/>
</dbReference>